<evidence type="ECO:0000313" key="4">
    <source>
        <dbReference type="Proteomes" id="UP000238071"/>
    </source>
</evidence>
<evidence type="ECO:0000259" key="1">
    <source>
        <dbReference type="PROSITE" id="PS50404"/>
    </source>
</evidence>
<dbReference type="Gene3D" id="1.20.1050.10">
    <property type="match status" value="1"/>
</dbReference>
<dbReference type="RefSeq" id="WP_104423956.1">
    <property type="nucleotide sequence ID" value="NZ_PTIY01000008.1"/>
</dbReference>
<dbReference type="InterPro" id="IPR004046">
    <property type="entry name" value="GST_C"/>
</dbReference>
<feature type="domain" description="GST C-terminal" evidence="2">
    <location>
        <begin position="85"/>
        <end position="200"/>
    </location>
</feature>
<dbReference type="Proteomes" id="UP000238071">
    <property type="component" value="Unassembled WGS sequence"/>
</dbReference>
<dbReference type="Pfam" id="PF13417">
    <property type="entry name" value="GST_N_3"/>
    <property type="match status" value="1"/>
</dbReference>
<dbReference type="CDD" id="cd03056">
    <property type="entry name" value="GST_N_4"/>
    <property type="match status" value="1"/>
</dbReference>
<keyword evidence="4" id="KW-1185">Reference proteome</keyword>
<comment type="caution">
    <text evidence="3">The sequence shown here is derived from an EMBL/GenBank/DDBJ whole genome shotgun (WGS) entry which is preliminary data.</text>
</comment>
<organism evidence="3 4">
    <name type="scientific">Methylobacter tundripaludum</name>
    <dbReference type="NCBI Taxonomy" id="173365"/>
    <lineage>
        <taxon>Bacteria</taxon>
        <taxon>Pseudomonadati</taxon>
        <taxon>Pseudomonadota</taxon>
        <taxon>Gammaproteobacteria</taxon>
        <taxon>Methylococcales</taxon>
        <taxon>Methylococcaceae</taxon>
        <taxon>Methylobacter</taxon>
    </lineage>
</organism>
<dbReference type="InterPro" id="IPR004045">
    <property type="entry name" value="Glutathione_S-Trfase_N"/>
</dbReference>
<dbReference type="AlphaFoldDB" id="A0A2S6GZK5"/>
<dbReference type="GO" id="GO:0016740">
    <property type="term" value="F:transferase activity"/>
    <property type="evidence" value="ECO:0007669"/>
    <property type="project" value="UniProtKB-KW"/>
</dbReference>
<sequence>MKLYDMELSGNCYKVRLLCALLELAYESAPVDLGQGENKTAAFLQLNPRGQLPVLDDGGTVIWDSSAILLYLARRYGGECWLPLDAIAMAEVMQWLSLSQNEILYGLARARAAKKFNRPWDIEQSQALGKQGLRVLEQRLSGHLWLAGERATIADIACYPYVALAPEGGIALDAYPSVRAWLKRVENLPGYIAMPGIGTA</sequence>
<dbReference type="SUPFAM" id="SSF52833">
    <property type="entry name" value="Thioredoxin-like"/>
    <property type="match status" value="1"/>
</dbReference>
<dbReference type="PROSITE" id="PS50405">
    <property type="entry name" value="GST_CTER"/>
    <property type="match status" value="1"/>
</dbReference>
<keyword evidence="3" id="KW-0808">Transferase</keyword>
<dbReference type="Pfam" id="PF00043">
    <property type="entry name" value="GST_C"/>
    <property type="match status" value="1"/>
</dbReference>
<dbReference type="InterPro" id="IPR010987">
    <property type="entry name" value="Glutathione-S-Trfase_C-like"/>
</dbReference>
<evidence type="ECO:0000259" key="2">
    <source>
        <dbReference type="PROSITE" id="PS50405"/>
    </source>
</evidence>
<dbReference type="PANTHER" id="PTHR44051:SF2">
    <property type="entry name" value="HYPOTHETICAL GLUTATHIONE S-TRANSFERASE LIKE PROTEIN"/>
    <property type="match status" value="1"/>
</dbReference>
<dbReference type="InterPro" id="IPR036282">
    <property type="entry name" value="Glutathione-S-Trfase_C_sf"/>
</dbReference>
<dbReference type="SUPFAM" id="SSF47616">
    <property type="entry name" value="GST C-terminal domain-like"/>
    <property type="match status" value="1"/>
</dbReference>
<dbReference type="OrthoDB" id="9797500at2"/>
<proteinExistence type="predicted"/>
<feature type="domain" description="GST N-terminal" evidence="1">
    <location>
        <begin position="1"/>
        <end position="80"/>
    </location>
</feature>
<dbReference type="SFLD" id="SFLDS00019">
    <property type="entry name" value="Glutathione_Transferase_(cytos"/>
    <property type="match status" value="1"/>
</dbReference>
<dbReference type="InterPro" id="IPR040079">
    <property type="entry name" value="Glutathione_S-Trfase"/>
</dbReference>
<reference evidence="3 4" key="1">
    <citation type="submission" date="2018-02" db="EMBL/GenBank/DDBJ databases">
        <title>Subsurface microbial communities from deep shales in Ohio and West Virginia, USA.</title>
        <authorList>
            <person name="Wrighton K."/>
        </authorList>
    </citation>
    <scope>NUCLEOTIDE SEQUENCE [LARGE SCALE GENOMIC DNA]</scope>
    <source>
        <strain evidence="3 4">OWC-G53F</strain>
    </source>
</reference>
<dbReference type="SFLD" id="SFLDG00358">
    <property type="entry name" value="Main_(cytGST)"/>
    <property type="match status" value="1"/>
</dbReference>
<accession>A0A2S6GZK5</accession>
<name>A0A2S6GZK5_9GAMM</name>
<dbReference type="SFLD" id="SFLDG01151">
    <property type="entry name" value="Main.2:_Nu-like"/>
    <property type="match status" value="1"/>
</dbReference>
<evidence type="ECO:0000313" key="3">
    <source>
        <dbReference type="EMBL" id="PPK70682.1"/>
    </source>
</evidence>
<protein>
    <submittedName>
        <fullName evidence="3">Glutathione S-transferase</fullName>
    </submittedName>
</protein>
<gene>
    <name evidence="3" type="ORF">B0F88_10837</name>
</gene>
<dbReference type="EMBL" id="PTIY01000008">
    <property type="protein sequence ID" value="PPK70682.1"/>
    <property type="molecule type" value="Genomic_DNA"/>
</dbReference>
<dbReference type="PROSITE" id="PS50404">
    <property type="entry name" value="GST_NTER"/>
    <property type="match status" value="1"/>
</dbReference>
<dbReference type="CDD" id="cd03206">
    <property type="entry name" value="GST_C_7"/>
    <property type="match status" value="1"/>
</dbReference>
<dbReference type="Gene3D" id="3.40.30.10">
    <property type="entry name" value="Glutaredoxin"/>
    <property type="match status" value="1"/>
</dbReference>
<dbReference type="InterPro" id="IPR036249">
    <property type="entry name" value="Thioredoxin-like_sf"/>
</dbReference>
<dbReference type="PANTHER" id="PTHR44051">
    <property type="entry name" value="GLUTATHIONE S-TRANSFERASE-RELATED"/>
    <property type="match status" value="1"/>
</dbReference>